<evidence type="ECO:0000313" key="2">
    <source>
        <dbReference type="Proteomes" id="UP000192050"/>
    </source>
</evidence>
<reference evidence="1 2" key="1">
    <citation type="submission" date="2011-10" db="EMBL/GenBank/DDBJ databases">
        <title>Metabolic and evolutionary patterns in the extreme acidophile Ferroplasma acidiphilum.</title>
        <authorList>
            <person name="Golyshina O.V."/>
            <person name="Kozyavkin S.A."/>
            <person name="Tatusov R.L."/>
            <person name="Slesarev A.I."/>
            <person name="Golyshin P.N."/>
        </authorList>
    </citation>
    <scope>NUCLEOTIDE SEQUENCE [LARGE SCALE GENOMIC DNA]</scope>
    <source>
        <strain evidence="2">Y</strain>
    </source>
</reference>
<dbReference type="EMBL" id="CP015363">
    <property type="protein sequence ID" value="ARD85344.1"/>
    <property type="molecule type" value="Genomic_DNA"/>
</dbReference>
<organism evidence="1 2">
    <name type="scientific">Ferroplasma acidiphilum</name>
    <dbReference type="NCBI Taxonomy" id="74969"/>
    <lineage>
        <taxon>Archaea</taxon>
        <taxon>Methanobacteriati</taxon>
        <taxon>Thermoplasmatota</taxon>
        <taxon>Thermoplasmata</taxon>
        <taxon>Thermoplasmatales</taxon>
        <taxon>Ferroplasmaceae</taxon>
        <taxon>Ferroplasma</taxon>
    </lineage>
</organism>
<keyword evidence="2" id="KW-1185">Reference proteome</keyword>
<dbReference type="Proteomes" id="UP000192050">
    <property type="component" value="Chromosome"/>
</dbReference>
<dbReference type="KEGG" id="fai:FAD_1486"/>
<sequence length="64" mass="7581">MNGLLIPGNIHSKIFFLITCTQISDSLNLRDGVKWYDMRRECFYKKLFIIVYYCLLSLNDENSI</sequence>
<protein>
    <submittedName>
        <fullName evidence="1">Uncharacterized protein</fullName>
    </submittedName>
</protein>
<proteinExistence type="predicted"/>
<name>A0A1V0N5G5_9ARCH</name>
<dbReference type="AlphaFoldDB" id="A0A1V0N5G5"/>
<gene>
    <name evidence="1" type="ORF">FAD_1486</name>
</gene>
<evidence type="ECO:0000313" key="1">
    <source>
        <dbReference type="EMBL" id="ARD85344.1"/>
    </source>
</evidence>
<accession>A0A1V0N5G5</accession>